<feature type="transmembrane region" description="Helical" evidence="6">
    <location>
        <begin position="557"/>
        <end position="574"/>
    </location>
</feature>
<feature type="transmembrane region" description="Helical" evidence="6">
    <location>
        <begin position="384"/>
        <end position="405"/>
    </location>
</feature>
<accession>A0A6A5X583</accession>
<evidence type="ECO:0000256" key="4">
    <source>
        <dbReference type="ARBA" id="ARBA00023136"/>
    </source>
</evidence>
<feature type="transmembrane region" description="Helical" evidence="6">
    <location>
        <begin position="414"/>
        <end position="431"/>
    </location>
</feature>
<evidence type="ECO:0000256" key="2">
    <source>
        <dbReference type="ARBA" id="ARBA00022692"/>
    </source>
</evidence>
<dbReference type="Gene3D" id="1.20.1250.20">
    <property type="entry name" value="MFS general substrate transporter like domains"/>
    <property type="match status" value="1"/>
</dbReference>
<name>A0A6A5X583_9PLEO</name>
<evidence type="ECO:0000259" key="7">
    <source>
        <dbReference type="PROSITE" id="PS50850"/>
    </source>
</evidence>
<gene>
    <name evidence="8" type="ORF">P154DRAFT_516847</name>
</gene>
<protein>
    <submittedName>
        <fullName evidence="8">MFS general substrate transporter</fullName>
    </submittedName>
</protein>
<dbReference type="PANTHER" id="PTHR23501">
    <property type="entry name" value="MAJOR FACILITATOR SUPERFAMILY"/>
    <property type="match status" value="1"/>
</dbReference>
<dbReference type="GO" id="GO:0000329">
    <property type="term" value="C:fungal-type vacuole membrane"/>
    <property type="evidence" value="ECO:0007669"/>
    <property type="project" value="TreeGrafter"/>
</dbReference>
<feature type="transmembrane region" description="Helical" evidence="6">
    <location>
        <begin position="277"/>
        <end position="296"/>
    </location>
</feature>
<evidence type="ECO:0000313" key="8">
    <source>
        <dbReference type="EMBL" id="KAF2008123.1"/>
    </source>
</evidence>
<organism evidence="8 9">
    <name type="scientific">Amniculicola lignicola CBS 123094</name>
    <dbReference type="NCBI Taxonomy" id="1392246"/>
    <lineage>
        <taxon>Eukaryota</taxon>
        <taxon>Fungi</taxon>
        <taxon>Dikarya</taxon>
        <taxon>Ascomycota</taxon>
        <taxon>Pezizomycotina</taxon>
        <taxon>Dothideomycetes</taxon>
        <taxon>Pleosporomycetidae</taxon>
        <taxon>Pleosporales</taxon>
        <taxon>Amniculicolaceae</taxon>
        <taxon>Amniculicola</taxon>
    </lineage>
</organism>
<keyword evidence="4 6" id="KW-0472">Membrane</keyword>
<dbReference type="InterPro" id="IPR011701">
    <property type="entry name" value="MFS"/>
</dbReference>
<feature type="transmembrane region" description="Helical" evidence="6">
    <location>
        <begin position="443"/>
        <end position="467"/>
    </location>
</feature>
<feature type="transmembrane region" description="Helical" evidence="6">
    <location>
        <begin position="146"/>
        <end position="164"/>
    </location>
</feature>
<reference evidence="8" key="1">
    <citation type="journal article" date="2020" name="Stud. Mycol.">
        <title>101 Dothideomycetes genomes: a test case for predicting lifestyles and emergence of pathogens.</title>
        <authorList>
            <person name="Haridas S."/>
            <person name="Albert R."/>
            <person name="Binder M."/>
            <person name="Bloem J."/>
            <person name="Labutti K."/>
            <person name="Salamov A."/>
            <person name="Andreopoulos B."/>
            <person name="Baker S."/>
            <person name="Barry K."/>
            <person name="Bills G."/>
            <person name="Bluhm B."/>
            <person name="Cannon C."/>
            <person name="Castanera R."/>
            <person name="Culley D."/>
            <person name="Daum C."/>
            <person name="Ezra D."/>
            <person name="Gonzalez J."/>
            <person name="Henrissat B."/>
            <person name="Kuo A."/>
            <person name="Liang C."/>
            <person name="Lipzen A."/>
            <person name="Lutzoni F."/>
            <person name="Magnuson J."/>
            <person name="Mondo S."/>
            <person name="Nolan M."/>
            <person name="Ohm R."/>
            <person name="Pangilinan J."/>
            <person name="Park H.-J."/>
            <person name="Ramirez L."/>
            <person name="Alfaro M."/>
            <person name="Sun H."/>
            <person name="Tritt A."/>
            <person name="Yoshinaga Y."/>
            <person name="Zwiers L.-H."/>
            <person name="Turgeon B."/>
            <person name="Goodwin S."/>
            <person name="Spatafora J."/>
            <person name="Crous P."/>
            <person name="Grigoriev I."/>
        </authorList>
    </citation>
    <scope>NUCLEOTIDE SEQUENCE</scope>
    <source>
        <strain evidence="8">CBS 123094</strain>
    </source>
</reference>
<dbReference type="AlphaFoldDB" id="A0A6A5X583"/>
<proteinExistence type="predicted"/>
<feature type="compositionally biased region" description="Basic and acidic residues" evidence="5">
    <location>
        <begin position="44"/>
        <end position="57"/>
    </location>
</feature>
<dbReference type="OrthoDB" id="6770063at2759"/>
<keyword evidence="2 6" id="KW-0812">Transmembrane</keyword>
<dbReference type="Gene3D" id="1.20.1720.10">
    <property type="entry name" value="Multidrug resistance protein D"/>
    <property type="match status" value="1"/>
</dbReference>
<feature type="transmembrane region" description="Helical" evidence="6">
    <location>
        <begin position="171"/>
        <end position="192"/>
    </location>
</feature>
<dbReference type="Pfam" id="PF07690">
    <property type="entry name" value="MFS_1"/>
    <property type="match status" value="1"/>
</dbReference>
<keyword evidence="9" id="KW-1185">Reference proteome</keyword>
<feature type="domain" description="Major facilitator superfamily (MFS) profile" evidence="7">
    <location>
        <begin position="81"/>
        <end position="554"/>
    </location>
</feature>
<dbReference type="InterPro" id="IPR020846">
    <property type="entry name" value="MFS_dom"/>
</dbReference>
<dbReference type="Proteomes" id="UP000799779">
    <property type="component" value="Unassembled WGS sequence"/>
</dbReference>
<feature type="transmembrane region" description="Helical" evidence="6">
    <location>
        <begin position="347"/>
        <end position="372"/>
    </location>
</feature>
<feature type="compositionally biased region" description="Low complexity" evidence="5">
    <location>
        <begin position="21"/>
        <end position="43"/>
    </location>
</feature>
<dbReference type="PANTHER" id="PTHR23501:SF33">
    <property type="entry name" value="MAJOR FACILITATOR SUPERFAMILY (MFS) PROFILE DOMAIN-CONTAINING PROTEIN"/>
    <property type="match status" value="1"/>
</dbReference>
<dbReference type="InterPro" id="IPR036259">
    <property type="entry name" value="MFS_trans_sf"/>
</dbReference>
<evidence type="ECO:0000256" key="5">
    <source>
        <dbReference type="SAM" id="MobiDB-lite"/>
    </source>
</evidence>
<dbReference type="SUPFAM" id="SSF103473">
    <property type="entry name" value="MFS general substrate transporter"/>
    <property type="match status" value="1"/>
</dbReference>
<dbReference type="EMBL" id="ML977556">
    <property type="protein sequence ID" value="KAF2008123.1"/>
    <property type="molecule type" value="Genomic_DNA"/>
</dbReference>
<feature type="transmembrane region" description="Helical" evidence="6">
    <location>
        <begin position="308"/>
        <end position="326"/>
    </location>
</feature>
<feature type="transmembrane region" description="Helical" evidence="6">
    <location>
        <begin position="479"/>
        <end position="498"/>
    </location>
</feature>
<evidence type="ECO:0000256" key="1">
    <source>
        <dbReference type="ARBA" id="ARBA00004141"/>
    </source>
</evidence>
<feature type="region of interest" description="Disordered" evidence="5">
    <location>
        <begin position="1"/>
        <end position="70"/>
    </location>
</feature>
<evidence type="ECO:0000256" key="6">
    <source>
        <dbReference type="SAM" id="Phobius"/>
    </source>
</evidence>
<keyword evidence="3 6" id="KW-1133">Transmembrane helix</keyword>
<dbReference type="PROSITE" id="PS50850">
    <property type="entry name" value="MFS"/>
    <property type="match status" value="1"/>
</dbReference>
<sequence length="579" mass="60610">MASDQLIVAGERTPLIGQRPSTASSTASSLSLTSSSVSGTSSESEARHVAADPKTAADEEAVTESQVTPPATISGPAVARIIGVLLIGGFISNADGSLVLATHPVIASEFGALHDSSWILTSFALAAAATQPLFGKVSDVYGRKSVLLFAYALFGLGCLFTGIASSMSTVILGRVITGAASAGMISLVSVLITDLVPLREVASYRSYVNISLTTGRSIGGPLGGWLADTVGWRWSFLGQVPLAILTIILVGITLPAHTERIEPGEVQKSGRSKLARIDWFGALLMTLSILAFLIPLEIGGDKIPWNHPYIFTLLSAGVVLGGLFIATEAYIAKEPILPVELMKHQDVVASFVAMAAQMGAQTGLMFAVPLYFQITAHVSNGVAGAHLVPAVVGNAVGGILSGVFIRKTGRYKSLILFATLVASGAYTLLILRWHGHTNWLESFYIFPGGFGTGVAQSAIFISIQAAIDPQHMAVATASLYLAGSVGMISGMAGVSAVLQGALRAALDRRIGEFGFGEGKTLKIIERAVSDIHYIDHAKPVIASAVVSSYVEALTWTHGYSLACSMTAFVASLFLRQHKL</sequence>
<evidence type="ECO:0000256" key="3">
    <source>
        <dbReference type="ARBA" id="ARBA00022989"/>
    </source>
</evidence>
<feature type="transmembrane region" description="Helical" evidence="6">
    <location>
        <begin position="236"/>
        <end position="256"/>
    </location>
</feature>
<evidence type="ECO:0000313" key="9">
    <source>
        <dbReference type="Proteomes" id="UP000799779"/>
    </source>
</evidence>
<comment type="subcellular location">
    <subcellularLocation>
        <location evidence="1">Membrane</location>
        <topology evidence="1">Multi-pass membrane protein</topology>
    </subcellularLocation>
</comment>
<dbReference type="GO" id="GO:0015174">
    <property type="term" value="F:basic amino acid transmembrane transporter activity"/>
    <property type="evidence" value="ECO:0007669"/>
    <property type="project" value="TreeGrafter"/>
</dbReference>